<dbReference type="Pfam" id="PF01693">
    <property type="entry name" value="Cauli_VI"/>
    <property type="match status" value="1"/>
</dbReference>
<evidence type="ECO:0000256" key="1">
    <source>
        <dbReference type="SAM" id="MobiDB-lite"/>
    </source>
</evidence>
<dbReference type="EMBL" id="JARKIB010000051">
    <property type="protein sequence ID" value="KAJ7754863.1"/>
    <property type="molecule type" value="Genomic_DNA"/>
</dbReference>
<feature type="domain" description="Ribonuclease H1 N-terminal" evidence="2">
    <location>
        <begin position="54"/>
        <end position="89"/>
    </location>
</feature>
<accession>A0AAD7NCB9</accession>
<dbReference type="InterPro" id="IPR009027">
    <property type="entry name" value="Ribosomal_bL9/RNase_H1_N"/>
</dbReference>
<evidence type="ECO:0000313" key="4">
    <source>
        <dbReference type="Proteomes" id="UP001215598"/>
    </source>
</evidence>
<sequence>MSVSKPAATNMLASEVEMDVEGDKDPRYYCLPPFRGDRGKTPPKPRKGYRYHLVLQGHQVGIFDSWAAAKISLTGYAGSGNKGFDTIGECVEAWQSMCPLGVHPHPVDPGYASAHLPATPPPAAAATPTFVFSRTPPAPRLPPAPTFVFSRTPPAPPSPRPVRRADGVSPPTTPRKWEDAPPAPAGVNFAIRGEGIVSASRLRSQQRYEELQRRGEEPEMLLTQSFARASLFVVDAVGDEDEQGSSSRT</sequence>
<protein>
    <recommendedName>
        <fullName evidence="2">Ribonuclease H1 N-terminal domain-containing protein</fullName>
    </recommendedName>
</protein>
<gene>
    <name evidence="3" type="ORF">B0H16DRAFT_1458898</name>
</gene>
<organism evidence="3 4">
    <name type="scientific">Mycena metata</name>
    <dbReference type="NCBI Taxonomy" id="1033252"/>
    <lineage>
        <taxon>Eukaryota</taxon>
        <taxon>Fungi</taxon>
        <taxon>Dikarya</taxon>
        <taxon>Basidiomycota</taxon>
        <taxon>Agaricomycotina</taxon>
        <taxon>Agaricomycetes</taxon>
        <taxon>Agaricomycetidae</taxon>
        <taxon>Agaricales</taxon>
        <taxon>Marasmiineae</taxon>
        <taxon>Mycenaceae</taxon>
        <taxon>Mycena</taxon>
    </lineage>
</organism>
<proteinExistence type="predicted"/>
<comment type="caution">
    <text evidence="3">The sequence shown here is derived from an EMBL/GenBank/DDBJ whole genome shotgun (WGS) entry which is preliminary data.</text>
</comment>
<feature type="region of interest" description="Disordered" evidence="1">
    <location>
        <begin position="142"/>
        <end position="184"/>
    </location>
</feature>
<reference evidence="3" key="1">
    <citation type="submission" date="2023-03" db="EMBL/GenBank/DDBJ databases">
        <title>Massive genome expansion in bonnet fungi (Mycena s.s.) driven by repeated elements and novel gene families across ecological guilds.</title>
        <authorList>
            <consortium name="Lawrence Berkeley National Laboratory"/>
            <person name="Harder C.B."/>
            <person name="Miyauchi S."/>
            <person name="Viragh M."/>
            <person name="Kuo A."/>
            <person name="Thoen E."/>
            <person name="Andreopoulos B."/>
            <person name="Lu D."/>
            <person name="Skrede I."/>
            <person name="Drula E."/>
            <person name="Henrissat B."/>
            <person name="Morin E."/>
            <person name="Kohler A."/>
            <person name="Barry K."/>
            <person name="LaButti K."/>
            <person name="Morin E."/>
            <person name="Salamov A."/>
            <person name="Lipzen A."/>
            <person name="Mereny Z."/>
            <person name="Hegedus B."/>
            <person name="Baldrian P."/>
            <person name="Stursova M."/>
            <person name="Weitz H."/>
            <person name="Taylor A."/>
            <person name="Grigoriev I.V."/>
            <person name="Nagy L.G."/>
            <person name="Martin F."/>
            <person name="Kauserud H."/>
        </authorList>
    </citation>
    <scope>NUCLEOTIDE SEQUENCE</scope>
    <source>
        <strain evidence="3">CBHHK182m</strain>
    </source>
</reference>
<dbReference type="InterPro" id="IPR011320">
    <property type="entry name" value="RNase_H1_N"/>
</dbReference>
<keyword evidence="4" id="KW-1185">Reference proteome</keyword>
<name>A0AAD7NCB9_9AGAR</name>
<dbReference type="Proteomes" id="UP001215598">
    <property type="component" value="Unassembled WGS sequence"/>
</dbReference>
<dbReference type="SUPFAM" id="SSF55658">
    <property type="entry name" value="L9 N-domain-like"/>
    <property type="match status" value="1"/>
</dbReference>
<evidence type="ECO:0000259" key="2">
    <source>
        <dbReference type="Pfam" id="PF01693"/>
    </source>
</evidence>
<dbReference type="AlphaFoldDB" id="A0AAD7NCB9"/>
<evidence type="ECO:0000313" key="3">
    <source>
        <dbReference type="EMBL" id="KAJ7754863.1"/>
    </source>
</evidence>